<keyword evidence="1" id="KW-1133">Transmembrane helix</keyword>
<evidence type="ECO:0000313" key="3">
    <source>
        <dbReference type="Proteomes" id="UP000218615"/>
    </source>
</evidence>
<reference evidence="3" key="1">
    <citation type="submission" date="2017-06" db="EMBL/GenBank/DDBJ databases">
        <authorList>
            <person name="Cremers G."/>
        </authorList>
    </citation>
    <scope>NUCLEOTIDE SEQUENCE [LARGE SCALE GENOMIC DNA]</scope>
</reference>
<evidence type="ECO:0000256" key="1">
    <source>
        <dbReference type="SAM" id="Phobius"/>
    </source>
</evidence>
<organism evidence="2 3">
    <name type="scientific">Candidatus Methanoperedens nitratireducens</name>
    <dbReference type="NCBI Taxonomy" id="1392998"/>
    <lineage>
        <taxon>Archaea</taxon>
        <taxon>Methanobacteriati</taxon>
        <taxon>Methanobacteriota</taxon>
        <taxon>Stenosarchaea group</taxon>
        <taxon>Methanomicrobia</taxon>
        <taxon>Methanosarcinales</taxon>
        <taxon>ANME-2 cluster</taxon>
        <taxon>Candidatus Methanoperedentaceae</taxon>
        <taxon>Candidatus Methanoperedens</taxon>
    </lineage>
</organism>
<keyword evidence="3" id="KW-1185">Reference proteome</keyword>
<name>A0A284VLS7_9EURY</name>
<proteinExistence type="predicted"/>
<feature type="transmembrane region" description="Helical" evidence="1">
    <location>
        <begin position="20"/>
        <end position="43"/>
    </location>
</feature>
<evidence type="ECO:0000313" key="2">
    <source>
        <dbReference type="EMBL" id="SNQ60236.1"/>
    </source>
</evidence>
<keyword evidence="1" id="KW-0472">Membrane</keyword>
<dbReference type="EMBL" id="FZMP01000081">
    <property type="protein sequence ID" value="SNQ60236.1"/>
    <property type="molecule type" value="Genomic_DNA"/>
</dbReference>
<accession>A0A284VLS7</accession>
<sequence length="55" mass="6527">MNKHSRKLELKIWFSGYINYYLIMIIHIYLMLIIIMISFIYLLTSLKLLGFAGGD</sequence>
<gene>
    <name evidence="2" type="ORF">MNV_1710003</name>
</gene>
<dbReference type="Proteomes" id="UP000218615">
    <property type="component" value="Unassembled WGS sequence"/>
</dbReference>
<keyword evidence="1" id="KW-0812">Transmembrane</keyword>
<protein>
    <submittedName>
        <fullName evidence="2">Uncharacterized protein</fullName>
    </submittedName>
</protein>
<dbReference type="AlphaFoldDB" id="A0A284VLS7"/>